<reference evidence="6" key="2">
    <citation type="submission" date="2022-01" db="EMBL/GenBank/DDBJ databases">
        <authorList>
            <person name="Yamashiro T."/>
            <person name="Shiraishi A."/>
            <person name="Satake H."/>
            <person name="Nakayama K."/>
        </authorList>
    </citation>
    <scope>NUCLEOTIDE SEQUENCE</scope>
</reference>
<evidence type="ECO:0000256" key="3">
    <source>
        <dbReference type="SAM" id="MobiDB-lite"/>
    </source>
</evidence>
<name>A0ABQ4YMJ6_9ASTR</name>
<evidence type="ECO:0000313" key="7">
    <source>
        <dbReference type="Proteomes" id="UP001151760"/>
    </source>
</evidence>
<evidence type="ECO:0000313" key="6">
    <source>
        <dbReference type="EMBL" id="GJS79074.1"/>
    </source>
</evidence>
<feature type="compositionally biased region" description="Polar residues" evidence="3">
    <location>
        <begin position="66"/>
        <end position="87"/>
    </location>
</feature>
<protein>
    <submittedName>
        <fullName evidence="6">Retrovirus-related pol polyprotein from transposon TNT 1-94</fullName>
    </submittedName>
</protein>
<keyword evidence="2" id="KW-0378">Hydrolase</keyword>
<dbReference type="Pfam" id="PF07727">
    <property type="entry name" value="RVT_2"/>
    <property type="match status" value="1"/>
</dbReference>
<sequence>MSNSNTHKHVEQLNTQKTNVPVPPSTRVNCCTNASGSQPRSNTKKNRISPAKGVNKKKVEEHPRTNKSNLRTTNRVDSSSSSKRTVINSNSNSVCQTCNKCLISANHDVCVVDYLQSVKASPSIHNIHNVVRKVKQVWKPKQVRQVWKPTGKVLTSVGHQWRPTGRIFTLGEQCPLTRLTKPKVAPAKQNENQAITCANQQEPNQNWGSNFPNSPSSSVFKCRNFVNKFIGTVRFGNDHFGAIMGYGDYVIGDSVISRVYYVEGLGHNLFSVGQFCDSDLEVAFRKHSCYVRDTDGVELIKGSRGSNLYTISVEDMMKSSPICLLSKASKNKSWLWHRRLNHLNFGTINDLARKDLVRGLPRLKFEKDHLCSACQLGKSKKHTHKPKTKNTNLEVLNTLHMDLCGPMRVQTINGKKYILVIVDDYSRFTWVKFLRSKDETPEVIIKFLTQIQVGLNKTVRYILFGAFCYPTNDSEDLGKLQPTVDIGIFIGYALSQKGPAPTFLTPRQIISGLVPNPIPAAPYVPPTNKELEILFQPMFDEYLEPPHVERPVSPALAVPIRVNSAGTPSSTTIGQDAPSPSHSPSSWTLQSSSIHQGVATESTLVEENPFAPVDNDPFINIFAPEPTSKASSSGDVSSAESTYVTQTLHHLRKLSKDHPLDNVIAMQDEIHEFDRLQVWELVPQPDCVMIIALKWIYKVKLDEYGDVLKNKAKLVSKGYRQEEGIDFEESFAPVAHI</sequence>
<gene>
    <name evidence="6" type="ORF">Tco_0728955</name>
</gene>
<dbReference type="InterPro" id="IPR012337">
    <property type="entry name" value="RNaseH-like_sf"/>
</dbReference>
<proteinExistence type="predicted"/>
<dbReference type="PANTHER" id="PTHR42648">
    <property type="entry name" value="TRANSPOSASE, PUTATIVE-RELATED"/>
    <property type="match status" value="1"/>
</dbReference>
<dbReference type="Proteomes" id="UP001151760">
    <property type="component" value="Unassembled WGS sequence"/>
</dbReference>
<comment type="caution">
    <text evidence="6">The sequence shown here is derived from an EMBL/GenBank/DDBJ whole genome shotgun (WGS) entry which is preliminary data.</text>
</comment>
<keyword evidence="1" id="KW-0479">Metal-binding</keyword>
<organism evidence="6 7">
    <name type="scientific">Tanacetum coccineum</name>
    <dbReference type="NCBI Taxonomy" id="301880"/>
    <lineage>
        <taxon>Eukaryota</taxon>
        <taxon>Viridiplantae</taxon>
        <taxon>Streptophyta</taxon>
        <taxon>Embryophyta</taxon>
        <taxon>Tracheophyta</taxon>
        <taxon>Spermatophyta</taxon>
        <taxon>Magnoliopsida</taxon>
        <taxon>eudicotyledons</taxon>
        <taxon>Gunneridae</taxon>
        <taxon>Pentapetalae</taxon>
        <taxon>asterids</taxon>
        <taxon>campanulids</taxon>
        <taxon>Asterales</taxon>
        <taxon>Asteraceae</taxon>
        <taxon>Asteroideae</taxon>
        <taxon>Anthemideae</taxon>
        <taxon>Anthemidinae</taxon>
        <taxon>Tanacetum</taxon>
    </lineage>
</organism>
<dbReference type="Pfam" id="PF13976">
    <property type="entry name" value="gag_pre-integrs"/>
    <property type="match status" value="1"/>
</dbReference>
<dbReference type="EMBL" id="BQNB010010570">
    <property type="protein sequence ID" value="GJS79074.1"/>
    <property type="molecule type" value="Genomic_DNA"/>
</dbReference>
<feature type="compositionally biased region" description="Polar residues" evidence="3">
    <location>
        <begin position="26"/>
        <end position="41"/>
    </location>
</feature>
<dbReference type="InterPro" id="IPR013103">
    <property type="entry name" value="RVT_2"/>
</dbReference>
<dbReference type="Gene3D" id="3.30.420.10">
    <property type="entry name" value="Ribonuclease H-like superfamily/Ribonuclease H"/>
    <property type="match status" value="1"/>
</dbReference>
<feature type="domain" description="Reverse transcriptase Ty1/copia-type" evidence="4">
    <location>
        <begin position="677"/>
        <end position="736"/>
    </location>
</feature>
<evidence type="ECO:0000259" key="5">
    <source>
        <dbReference type="Pfam" id="PF13976"/>
    </source>
</evidence>
<dbReference type="InterPro" id="IPR036397">
    <property type="entry name" value="RNaseH_sf"/>
</dbReference>
<feature type="region of interest" description="Disordered" evidence="3">
    <location>
        <begin position="1"/>
        <end position="87"/>
    </location>
</feature>
<evidence type="ECO:0000256" key="2">
    <source>
        <dbReference type="ARBA" id="ARBA00022801"/>
    </source>
</evidence>
<accession>A0ABQ4YMJ6</accession>
<dbReference type="SUPFAM" id="SSF53098">
    <property type="entry name" value="Ribonuclease H-like"/>
    <property type="match status" value="1"/>
</dbReference>
<feature type="domain" description="GAG-pre-integrase" evidence="5">
    <location>
        <begin position="307"/>
        <end position="379"/>
    </location>
</feature>
<dbReference type="InterPro" id="IPR025724">
    <property type="entry name" value="GAG-pre-integrase_dom"/>
</dbReference>
<keyword evidence="7" id="KW-1185">Reference proteome</keyword>
<evidence type="ECO:0000259" key="4">
    <source>
        <dbReference type="Pfam" id="PF07727"/>
    </source>
</evidence>
<dbReference type="InterPro" id="IPR039537">
    <property type="entry name" value="Retrotran_Ty1/copia-like"/>
</dbReference>
<feature type="region of interest" description="Disordered" evidence="3">
    <location>
        <begin position="566"/>
        <end position="593"/>
    </location>
</feature>
<dbReference type="PANTHER" id="PTHR42648:SF18">
    <property type="entry name" value="RETROTRANSPOSON, UNCLASSIFIED-LIKE PROTEIN"/>
    <property type="match status" value="1"/>
</dbReference>
<evidence type="ECO:0000256" key="1">
    <source>
        <dbReference type="ARBA" id="ARBA00022723"/>
    </source>
</evidence>
<reference evidence="6" key="1">
    <citation type="journal article" date="2022" name="Int. J. Mol. Sci.">
        <title>Draft Genome of Tanacetum Coccineum: Genomic Comparison of Closely Related Tanacetum-Family Plants.</title>
        <authorList>
            <person name="Yamashiro T."/>
            <person name="Shiraishi A."/>
            <person name="Nakayama K."/>
            <person name="Satake H."/>
        </authorList>
    </citation>
    <scope>NUCLEOTIDE SEQUENCE</scope>
</reference>